<dbReference type="InterPro" id="IPR002885">
    <property type="entry name" value="PPR_rpt"/>
</dbReference>
<name>A0A1X2HG94_SYNRA</name>
<dbReference type="AlphaFoldDB" id="A0A1X2HG94"/>
<dbReference type="EMBL" id="MCGN01000004">
    <property type="protein sequence ID" value="ORY97938.1"/>
    <property type="molecule type" value="Genomic_DNA"/>
</dbReference>
<dbReference type="Proteomes" id="UP000242180">
    <property type="component" value="Unassembled WGS sequence"/>
</dbReference>
<dbReference type="Gene3D" id="1.25.40.10">
    <property type="entry name" value="Tetratricopeptide repeat domain"/>
    <property type="match status" value="1"/>
</dbReference>
<evidence type="ECO:0000313" key="3">
    <source>
        <dbReference type="Proteomes" id="UP000242180"/>
    </source>
</evidence>
<dbReference type="PROSITE" id="PS51375">
    <property type="entry name" value="PPR"/>
    <property type="match status" value="1"/>
</dbReference>
<dbReference type="InterPro" id="IPR011990">
    <property type="entry name" value="TPR-like_helical_dom_sf"/>
</dbReference>
<dbReference type="InParanoid" id="A0A1X2HG94"/>
<protein>
    <recommendedName>
        <fullName evidence="4">Pentacotripeptide-repeat region of PRORP domain-containing protein</fullName>
    </recommendedName>
</protein>
<evidence type="ECO:0008006" key="4">
    <source>
        <dbReference type="Google" id="ProtNLM"/>
    </source>
</evidence>
<reference evidence="2 3" key="1">
    <citation type="submission" date="2016-07" db="EMBL/GenBank/DDBJ databases">
        <title>Pervasive Adenine N6-methylation of Active Genes in Fungi.</title>
        <authorList>
            <consortium name="DOE Joint Genome Institute"/>
            <person name="Mondo S.J."/>
            <person name="Dannebaum R.O."/>
            <person name="Kuo R.C."/>
            <person name="Labutti K."/>
            <person name="Haridas S."/>
            <person name="Kuo A."/>
            <person name="Salamov A."/>
            <person name="Ahrendt S.R."/>
            <person name="Lipzen A."/>
            <person name="Sullivan W."/>
            <person name="Andreopoulos W.B."/>
            <person name="Clum A."/>
            <person name="Lindquist E."/>
            <person name="Daum C."/>
            <person name="Ramamoorthy G.K."/>
            <person name="Gryganskyi A."/>
            <person name="Culley D."/>
            <person name="Magnuson J.K."/>
            <person name="James T.Y."/>
            <person name="O'Malley M.A."/>
            <person name="Stajich J.E."/>
            <person name="Spatafora J.W."/>
            <person name="Visel A."/>
            <person name="Grigoriev I.V."/>
        </authorList>
    </citation>
    <scope>NUCLEOTIDE SEQUENCE [LARGE SCALE GENOMIC DNA]</scope>
    <source>
        <strain evidence="2 3">NRRL 2496</strain>
    </source>
</reference>
<evidence type="ECO:0000256" key="1">
    <source>
        <dbReference type="PROSITE-ProRule" id="PRU00708"/>
    </source>
</evidence>
<evidence type="ECO:0000313" key="2">
    <source>
        <dbReference type="EMBL" id="ORY97938.1"/>
    </source>
</evidence>
<sequence length="179" mass="19627">MLKMPKHSRLNNLLHHVKTGDHAEKLPLLVEQWRNKRLPITPYTSTTLIDVCCRTNRADIAYTLLADRQRYGLLPTEADFTNVINALAPTQLDDAFITLGLVARYKQNATGAMYSALFEGCAASGDEEALRKAALTAQEVASKPEIKSDAQVKAALQKLAALEGDAEHLKTIQEVAASL</sequence>
<proteinExistence type="predicted"/>
<comment type="caution">
    <text evidence="2">The sequence shown here is derived from an EMBL/GenBank/DDBJ whole genome shotgun (WGS) entry which is preliminary data.</text>
</comment>
<organism evidence="2 3">
    <name type="scientific">Syncephalastrum racemosum</name>
    <name type="common">Filamentous fungus</name>
    <dbReference type="NCBI Taxonomy" id="13706"/>
    <lineage>
        <taxon>Eukaryota</taxon>
        <taxon>Fungi</taxon>
        <taxon>Fungi incertae sedis</taxon>
        <taxon>Mucoromycota</taxon>
        <taxon>Mucoromycotina</taxon>
        <taxon>Mucoromycetes</taxon>
        <taxon>Mucorales</taxon>
        <taxon>Syncephalastraceae</taxon>
        <taxon>Syncephalastrum</taxon>
    </lineage>
</organism>
<keyword evidence="3" id="KW-1185">Reference proteome</keyword>
<dbReference type="OrthoDB" id="2123547at2759"/>
<accession>A0A1X2HG94</accession>
<gene>
    <name evidence="2" type="ORF">BCR43DRAFT_490580</name>
</gene>
<feature type="repeat" description="PPR" evidence="1">
    <location>
        <begin position="41"/>
        <end position="75"/>
    </location>
</feature>